<dbReference type="Proteomes" id="UP001187682">
    <property type="component" value="Unassembled WGS sequence"/>
</dbReference>
<gene>
    <name evidence="1" type="ORF">DNG_05009</name>
</gene>
<dbReference type="PANTHER" id="PTHR30613:SF1">
    <property type="entry name" value="DUF1479 DOMAIN PROTEIN (AFU_ORTHOLOGUE AFUA_5G09280)"/>
    <property type="match status" value="1"/>
</dbReference>
<evidence type="ECO:0000313" key="1">
    <source>
        <dbReference type="EMBL" id="SPO02336.1"/>
    </source>
</evidence>
<name>A0AAE8MX72_9PEZI</name>
<organism evidence="1 2">
    <name type="scientific">Cephalotrichum gorgonifer</name>
    <dbReference type="NCBI Taxonomy" id="2041049"/>
    <lineage>
        <taxon>Eukaryota</taxon>
        <taxon>Fungi</taxon>
        <taxon>Dikarya</taxon>
        <taxon>Ascomycota</taxon>
        <taxon>Pezizomycotina</taxon>
        <taxon>Sordariomycetes</taxon>
        <taxon>Hypocreomycetidae</taxon>
        <taxon>Microascales</taxon>
        <taxon>Microascaceae</taxon>
        <taxon>Cephalotrichum</taxon>
    </lineage>
</organism>
<dbReference type="PANTHER" id="PTHR30613">
    <property type="entry name" value="UNCHARACTERIZED PROTEIN YBIU-RELATED"/>
    <property type="match status" value="1"/>
</dbReference>
<dbReference type="Pfam" id="PF07350">
    <property type="entry name" value="Gig2-like"/>
    <property type="match status" value="1"/>
</dbReference>
<accession>A0AAE8MX72</accession>
<keyword evidence="2" id="KW-1185">Reference proteome</keyword>
<reference evidence="1" key="1">
    <citation type="submission" date="2018-03" db="EMBL/GenBank/DDBJ databases">
        <authorList>
            <person name="Guldener U."/>
        </authorList>
    </citation>
    <scope>NUCLEOTIDE SEQUENCE</scope>
</reference>
<protein>
    <submittedName>
        <fullName evidence="1">Related to DUF1479 domain protein</fullName>
    </submittedName>
</protein>
<proteinExistence type="predicted"/>
<dbReference type="SUPFAM" id="SSF51197">
    <property type="entry name" value="Clavaminate synthase-like"/>
    <property type="match status" value="1"/>
</dbReference>
<dbReference type="Gene3D" id="2.60.120.330">
    <property type="entry name" value="B-lactam Antibiotic, Isopenicillin N Synthase, Chain"/>
    <property type="match status" value="1"/>
</dbReference>
<dbReference type="AlphaFoldDB" id="A0AAE8MX72"/>
<dbReference type="InterPro" id="IPR027443">
    <property type="entry name" value="IPNS-like_sf"/>
</dbReference>
<evidence type="ECO:0000313" key="2">
    <source>
        <dbReference type="Proteomes" id="UP001187682"/>
    </source>
</evidence>
<dbReference type="EMBL" id="ONZQ02000006">
    <property type="protein sequence ID" value="SPO02336.1"/>
    <property type="molecule type" value="Genomic_DNA"/>
</dbReference>
<sequence>MSDMLSSAAALGLDAEPLFMPFTPLDDTTMPFTPADPIPLPARFARIKEALIAGRELEVAASWNRLLSELRTEIASIAAKGPNAIPVLDFNSINDPAALADFTSSLRTRGAGIVRGVISPSEADQWTRETETYLGTNPEMRCCPTRDPHLFGVYWTPAQIKGRAHPNVIATQRLAMRLWHSDDPSALVSTNAPVAYADRLRIQLGGDMDDSSFSRNAHVEGGSAERWEPDGYGGRGGTYARIWEGRWEEYDPWESGARLRVTSDLYNNAGTCSMFRMFQGWLSLSEMREGEQSLMLCPMLKLSTAYFLLRPFFSPIVPAEMCASAESYLAPENWVLDPQQTSILHGALPSYTQEINPFLHPHLNLPLSMVTVPRLGRGDYILWHPDLIYAIDRPPTVTSALDPSALSFMPPPETPSTIMFIPACPLTQTNALYLARQRKAFLLGHPSPDFGGDRGERGHLGRPGVQDVNEAGGEDGLRAMGLLPFEEDGEDGGVMRMANGILFPDGY</sequence>
<dbReference type="InterPro" id="IPR010856">
    <property type="entry name" value="Gig2-like"/>
</dbReference>
<comment type="caution">
    <text evidence="1">The sequence shown here is derived from an EMBL/GenBank/DDBJ whole genome shotgun (WGS) entry which is preliminary data.</text>
</comment>